<feature type="compositionally biased region" description="Basic and acidic residues" evidence="1">
    <location>
        <begin position="80"/>
        <end position="89"/>
    </location>
</feature>
<dbReference type="OrthoDB" id="7372677at2759"/>
<organism evidence="2 3">
    <name type="scientific">Muraenolepis orangiensis</name>
    <name type="common">Patagonian moray cod</name>
    <dbReference type="NCBI Taxonomy" id="630683"/>
    <lineage>
        <taxon>Eukaryota</taxon>
        <taxon>Metazoa</taxon>
        <taxon>Chordata</taxon>
        <taxon>Craniata</taxon>
        <taxon>Vertebrata</taxon>
        <taxon>Euteleostomi</taxon>
        <taxon>Actinopterygii</taxon>
        <taxon>Neopterygii</taxon>
        <taxon>Teleostei</taxon>
        <taxon>Neoteleostei</taxon>
        <taxon>Acanthomorphata</taxon>
        <taxon>Zeiogadaria</taxon>
        <taxon>Gadariae</taxon>
        <taxon>Gadiformes</taxon>
        <taxon>Muraenolepidoidei</taxon>
        <taxon>Muraenolepididae</taxon>
        <taxon>Muraenolepis</taxon>
    </lineage>
</organism>
<feature type="compositionally biased region" description="Acidic residues" evidence="1">
    <location>
        <begin position="99"/>
        <end position="119"/>
    </location>
</feature>
<dbReference type="EMBL" id="JANIIK010000048">
    <property type="protein sequence ID" value="KAJ3599032.1"/>
    <property type="molecule type" value="Genomic_DNA"/>
</dbReference>
<evidence type="ECO:0000256" key="1">
    <source>
        <dbReference type="SAM" id="MobiDB-lite"/>
    </source>
</evidence>
<comment type="caution">
    <text evidence="2">The sequence shown here is derived from an EMBL/GenBank/DDBJ whole genome shotgun (WGS) entry which is preliminary data.</text>
</comment>
<dbReference type="Proteomes" id="UP001148018">
    <property type="component" value="Unassembled WGS sequence"/>
</dbReference>
<dbReference type="AlphaFoldDB" id="A0A9Q0E1P1"/>
<feature type="compositionally biased region" description="Polar residues" evidence="1">
    <location>
        <begin position="45"/>
        <end position="61"/>
    </location>
</feature>
<evidence type="ECO:0000313" key="3">
    <source>
        <dbReference type="Proteomes" id="UP001148018"/>
    </source>
</evidence>
<reference evidence="2" key="1">
    <citation type="submission" date="2022-07" db="EMBL/GenBank/DDBJ databases">
        <title>Chromosome-level genome of Muraenolepis orangiensis.</title>
        <authorList>
            <person name="Kim J."/>
        </authorList>
    </citation>
    <scope>NUCLEOTIDE SEQUENCE</scope>
    <source>
        <strain evidence="2">KU_S4_2022</strain>
        <tissue evidence="2">Muscle</tissue>
    </source>
</reference>
<protein>
    <submittedName>
        <fullName evidence="2">Uncharacterized protein</fullName>
    </submittedName>
</protein>
<feature type="compositionally biased region" description="Polar residues" evidence="1">
    <location>
        <begin position="1"/>
        <end position="13"/>
    </location>
</feature>
<feature type="region of interest" description="Disordered" evidence="1">
    <location>
        <begin position="1"/>
        <end position="29"/>
    </location>
</feature>
<feature type="region of interest" description="Disordered" evidence="1">
    <location>
        <begin position="45"/>
        <end position="138"/>
    </location>
</feature>
<accession>A0A9Q0E1P1</accession>
<feature type="compositionally biased region" description="Basic and acidic residues" evidence="1">
    <location>
        <begin position="122"/>
        <end position="138"/>
    </location>
</feature>
<name>A0A9Q0E1P1_9TELE</name>
<proteinExistence type="predicted"/>
<sequence length="180" mass="20330">MTQNIMEQESESFNDNHHDPAAVNDSFRSDLDNKRLKELRNAALLQTTLTARMETEGSTADSEARETGGEEELSNGVAFNHDHRPDEPLHSPPGPDTEMREEEEEGGGAEEQEEEEETDSTGTKERVAEEQRTLTDHLNKRLLSSFLEKLKERDLALPGVQHLDCAVEQEEDSNRAAEEW</sequence>
<keyword evidence="3" id="KW-1185">Reference proteome</keyword>
<evidence type="ECO:0000313" key="2">
    <source>
        <dbReference type="EMBL" id="KAJ3599032.1"/>
    </source>
</evidence>
<gene>
    <name evidence="2" type="ORF">NHX12_032995</name>
</gene>